<dbReference type="RefSeq" id="WP_185194292.1">
    <property type="nucleotide sequence ID" value="NZ_JACKXD010000008.1"/>
</dbReference>
<protein>
    <submittedName>
        <fullName evidence="1">Uncharacterized protein</fullName>
    </submittedName>
</protein>
<accession>A0A7J9SLU7</accession>
<dbReference type="AlphaFoldDB" id="A0A7J9SLU7"/>
<evidence type="ECO:0000313" key="2">
    <source>
        <dbReference type="Proteomes" id="UP000546257"/>
    </source>
</evidence>
<dbReference type="Proteomes" id="UP000546257">
    <property type="component" value="Unassembled WGS sequence"/>
</dbReference>
<gene>
    <name evidence="1" type="ORF">H5V44_16795</name>
</gene>
<dbReference type="EMBL" id="JACKXD010000008">
    <property type="protein sequence ID" value="MBB6647920.1"/>
    <property type="molecule type" value="Genomic_DNA"/>
</dbReference>
<evidence type="ECO:0000313" key="1">
    <source>
        <dbReference type="EMBL" id="MBB6647920.1"/>
    </source>
</evidence>
<comment type="caution">
    <text evidence="1">The sequence shown here is derived from an EMBL/GenBank/DDBJ whole genome shotgun (WGS) entry which is preliminary data.</text>
</comment>
<keyword evidence="2" id="KW-1185">Reference proteome</keyword>
<sequence>MSLTTTLLSGAIGGLVATLGSKWLWRFYSRPKLAFASGIIKEGESHYEEPMTWGRYRVEVSNKGRSVASNCKPRIRLIGYRETTEERPDVAPEGGFKSYEVTVQKKYIVDIVPTWNESDSPTRINLNRDESAQFDLFYAHSEASPPNGNHTIIRFGDRKDSEDFEEGDDIWETRPIRVETSKDGDFTQPLVDTEPRINADDFREIEWVEKKIQITSADTEPLEGELDFKWDEVIPVVSVK</sequence>
<name>A0A7J9SLU7_9EURY</name>
<organism evidence="1 2">
    <name type="scientific">Halobellus ruber</name>
    <dbReference type="NCBI Taxonomy" id="2761102"/>
    <lineage>
        <taxon>Archaea</taxon>
        <taxon>Methanobacteriati</taxon>
        <taxon>Methanobacteriota</taxon>
        <taxon>Stenosarchaea group</taxon>
        <taxon>Halobacteria</taxon>
        <taxon>Halobacteriales</taxon>
        <taxon>Haloferacaceae</taxon>
        <taxon>Halobellus</taxon>
    </lineage>
</organism>
<proteinExistence type="predicted"/>
<reference evidence="1 2" key="1">
    <citation type="submission" date="2020-08" db="EMBL/GenBank/DDBJ databases">
        <authorList>
            <person name="Seo M.-J."/>
        </authorList>
    </citation>
    <scope>NUCLEOTIDE SEQUENCE [LARGE SCALE GENOMIC DNA]</scope>
    <source>
        <strain evidence="1 2">MBLA0160</strain>
    </source>
</reference>